<reference evidence="4 5" key="2">
    <citation type="submission" date="2020-04" db="EMBL/GenBank/DDBJ databases">
        <authorList>
            <person name="Fomenkov A."/>
            <person name="Anton B.P."/>
            <person name="Roberts R.J."/>
        </authorList>
    </citation>
    <scope>NUCLEOTIDE SEQUENCE [LARGE SCALE GENOMIC DNA]</scope>
    <source>
        <strain evidence="4 5">S2</strain>
    </source>
</reference>
<evidence type="ECO:0000259" key="3">
    <source>
        <dbReference type="SMART" id="SM01324"/>
    </source>
</evidence>
<dbReference type="PANTHER" id="PTHR40038:SF1">
    <property type="entry name" value="MEMBRANE-ASSOCIATED PROTEIN TCAA"/>
    <property type="match status" value="1"/>
</dbReference>
<proteinExistence type="predicted"/>
<dbReference type="EMBL" id="CP051128">
    <property type="protein sequence ID" value="QIZ05594.1"/>
    <property type="molecule type" value="Genomic_DNA"/>
</dbReference>
<keyword evidence="2" id="KW-0812">Transmembrane</keyword>
<accession>A0A6H1NWB9</accession>
<feature type="transmembrane region" description="Helical" evidence="2">
    <location>
        <begin position="51"/>
        <end position="72"/>
    </location>
</feature>
<evidence type="ECO:0000256" key="2">
    <source>
        <dbReference type="SAM" id="Phobius"/>
    </source>
</evidence>
<dbReference type="SMART" id="SM01324">
    <property type="entry name" value="YARHG"/>
    <property type="match status" value="1"/>
</dbReference>
<sequence>MDFCTNCGEKYMNLVDFCTNCGSRVAQDNKNMPSTLQTRMEIKKNRSKTRLFVGLGSIIGLLLIISVTSLIVKGFHKSESKSNVAATKTIDQSKDKAVENKDQSSHDHHSTKEKSHESSNLSSSDHILPASDKRVVSEEDIANLTKGQLRLARNEIYARHGYGFKSQDLQTYFSSKSWYHPDPSFNGSLNEVEKENVDFIKVREDSL</sequence>
<name>A0A6H1NWB9_PRIMG</name>
<keyword evidence="2" id="KW-0472">Membrane</keyword>
<feature type="region of interest" description="Disordered" evidence="1">
    <location>
        <begin position="83"/>
        <end position="128"/>
    </location>
</feature>
<reference evidence="4 5" key="1">
    <citation type="submission" date="2020-04" db="EMBL/GenBank/DDBJ databases">
        <title>Genome-Wide Identification of 5-Methylcytosine Sites in Bacterial Genomes By High-Throughput Sequencing of MspJI Restriction Fragments.</title>
        <authorList>
            <person name="Wu V."/>
        </authorList>
    </citation>
    <scope>NUCLEOTIDE SEQUENCE [LARGE SCALE GENOMIC DNA]</scope>
    <source>
        <strain evidence="4 5">S2</strain>
    </source>
</reference>
<protein>
    <submittedName>
        <fullName evidence="4">YARHG domain-containing protein</fullName>
    </submittedName>
</protein>
<dbReference type="InterPro" id="IPR025582">
    <property type="entry name" value="YARHG_dom"/>
</dbReference>
<dbReference type="InterPro" id="IPR038434">
    <property type="entry name" value="YARHG_sf"/>
</dbReference>
<feature type="compositionally biased region" description="Basic and acidic residues" evidence="1">
    <location>
        <begin position="91"/>
        <end position="117"/>
    </location>
</feature>
<dbReference type="Pfam" id="PF13308">
    <property type="entry name" value="YARHG"/>
    <property type="match status" value="1"/>
</dbReference>
<dbReference type="Gene3D" id="1.20.58.1690">
    <property type="match status" value="1"/>
</dbReference>
<dbReference type="AlphaFoldDB" id="A0A6H1NWB9"/>
<evidence type="ECO:0000313" key="5">
    <source>
        <dbReference type="Proteomes" id="UP000501868"/>
    </source>
</evidence>
<organism evidence="4 5">
    <name type="scientific">Priestia megaterium</name>
    <name type="common">Bacillus megaterium</name>
    <dbReference type="NCBI Taxonomy" id="1404"/>
    <lineage>
        <taxon>Bacteria</taxon>
        <taxon>Bacillati</taxon>
        <taxon>Bacillota</taxon>
        <taxon>Bacilli</taxon>
        <taxon>Bacillales</taxon>
        <taxon>Bacillaceae</taxon>
        <taxon>Priestia</taxon>
    </lineage>
</organism>
<keyword evidence="2" id="KW-1133">Transmembrane helix</keyword>
<dbReference type="Proteomes" id="UP000501868">
    <property type="component" value="Chromosome"/>
</dbReference>
<evidence type="ECO:0000313" key="4">
    <source>
        <dbReference type="EMBL" id="QIZ05594.1"/>
    </source>
</evidence>
<gene>
    <name evidence="4" type="ORF">HFZ78_01585</name>
</gene>
<feature type="domain" description="YARHG" evidence="3">
    <location>
        <begin position="124"/>
        <end position="205"/>
    </location>
</feature>
<evidence type="ECO:0000256" key="1">
    <source>
        <dbReference type="SAM" id="MobiDB-lite"/>
    </source>
</evidence>
<dbReference type="PANTHER" id="PTHR40038">
    <property type="entry name" value="MEMBRANE-ASSOCIATED PROTEIN TCAA"/>
    <property type="match status" value="1"/>
</dbReference>